<dbReference type="Proteomes" id="UP000054485">
    <property type="component" value="Unassembled WGS sequence"/>
</dbReference>
<dbReference type="EMBL" id="KN835134">
    <property type="protein sequence ID" value="KIK49147.1"/>
    <property type="molecule type" value="Genomic_DNA"/>
</dbReference>
<sequence length="63" mass="6912">MTPALTRSTENMVSARRNLEDVWVRALSGCLQSGEAGPNELSVCLTELQDIDHALMTMYSANI</sequence>
<gene>
    <name evidence="1" type="ORF">CY34DRAFT_436572</name>
</gene>
<dbReference type="InParanoid" id="A0A0D0BUC1"/>
<dbReference type="OrthoDB" id="2650145at2759"/>
<reference evidence="1 2" key="1">
    <citation type="submission" date="2014-04" db="EMBL/GenBank/DDBJ databases">
        <authorList>
            <consortium name="DOE Joint Genome Institute"/>
            <person name="Kuo A."/>
            <person name="Ruytinx J."/>
            <person name="Rineau F."/>
            <person name="Colpaert J."/>
            <person name="Kohler A."/>
            <person name="Nagy L.G."/>
            <person name="Floudas D."/>
            <person name="Copeland A."/>
            <person name="Barry K.W."/>
            <person name="Cichocki N."/>
            <person name="Veneault-Fourrey C."/>
            <person name="LaButti K."/>
            <person name="Lindquist E.A."/>
            <person name="Lipzen A."/>
            <person name="Lundell T."/>
            <person name="Morin E."/>
            <person name="Murat C."/>
            <person name="Sun H."/>
            <person name="Tunlid A."/>
            <person name="Henrissat B."/>
            <person name="Grigoriev I.V."/>
            <person name="Hibbett D.S."/>
            <person name="Martin F."/>
            <person name="Nordberg H.P."/>
            <person name="Cantor M.N."/>
            <person name="Hua S.X."/>
        </authorList>
    </citation>
    <scope>NUCLEOTIDE SEQUENCE [LARGE SCALE GENOMIC DNA]</scope>
    <source>
        <strain evidence="1 2">UH-Slu-Lm8-n1</strain>
    </source>
</reference>
<organism evidence="1 2">
    <name type="scientific">Suillus luteus UH-Slu-Lm8-n1</name>
    <dbReference type="NCBI Taxonomy" id="930992"/>
    <lineage>
        <taxon>Eukaryota</taxon>
        <taxon>Fungi</taxon>
        <taxon>Dikarya</taxon>
        <taxon>Basidiomycota</taxon>
        <taxon>Agaricomycotina</taxon>
        <taxon>Agaricomycetes</taxon>
        <taxon>Agaricomycetidae</taxon>
        <taxon>Boletales</taxon>
        <taxon>Suillineae</taxon>
        <taxon>Suillaceae</taxon>
        <taxon>Suillus</taxon>
    </lineage>
</organism>
<name>A0A0D0BUC1_9AGAM</name>
<reference evidence="2" key="2">
    <citation type="submission" date="2015-01" db="EMBL/GenBank/DDBJ databases">
        <title>Evolutionary Origins and Diversification of the Mycorrhizal Mutualists.</title>
        <authorList>
            <consortium name="DOE Joint Genome Institute"/>
            <consortium name="Mycorrhizal Genomics Consortium"/>
            <person name="Kohler A."/>
            <person name="Kuo A."/>
            <person name="Nagy L.G."/>
            <person name="Floudas D."/>
            <person name="Copeland A."/>
            <person name="Barry K.W."/>
            <person name="Cichocki N."/>
            <person name="Veneault-Fourrey C."/>
            <person name="LaButti K."/>
            <person name="Lindquist E.A."/>
            <person name="Lipzen A."/>
            <person name="Lundell T."/>
            <person name="Morin E."/>
            <person name="Murat C."/>
            <person name="Riley R."/>
            <person name="Ohm R."/>
            <person name="Sun H."/>
            <person name="Tunlid A."/>
            <person name="Henrissat B."/>
            <person name="Grigoriev I.V."/>
            <person name="Hibbett D.S."/>
            <person name="Martin F."/>
        </authorList>
    </citation>
    <scope>NUCLEOTIDE SEQUENCE [LARGE SCALE GENOMIC DNA]</scope>
    <source>
        <strain evidence="2">UH-Slu-Lm8-n1</strain>
    </source>
</reference>
<proteinExistence type="predicted"/>
<protein>
    <submittedName>
        <fullName evidence="1">Uncharacterized protein</fullName>
    </submittedName>
</protein>
<dbReference type="HOGENOM" id="CLU_2887338_0_0_1"/>
<evidence type="ECO:0000313" key="2">
    <source>
        <dbReference type="Proteomes" id="UP000054485"/>
    </source>
</evidence>
<keyword evidence="2" id="KW-1185">Reference proteome</keyword>
<accession>A0A0D0BUC1</accession>
<evidence type="ECO:0000313" key="1">
    <source>
        <dbReference type="EMBL" id="KIK49147.1"/>
    </source>
</evidence>
<dbReference type="AlphaFoldDB" id="A0A0D0BUC1"/>